<accession>A0A011P002</accession>
<dbReference type="PATRIC" id="fig|1454004.3.peg.2257"/>
<dbReference type="EMBL" id="JEMY01000027">
    <property type="protein sequence ID" value="EXI88293.1"/>
    <property type="molecule type" value="Genomic_DNA"/>
</dbReference>
<reference evidence="2" key="1">
    <citation type="submission" date="2014-02" db="EMBL/GenBank/DDBJ databases">
        <title>Expanding our view of genomic diversity in Candidatus Accumulibacter clades.</title>
        <authorList>
            <person name="Skennerton C.T."/>
            <person name="Barr J.J."/>
            <person name="Slater F.R."/>
            <person name="Bond P.L."/>
            <person name="Tyson G.W."/>
        </authorList>
    </citation>
    <scope>NUCLEOTIDE SEQUENCE [LARGE SCALE GENOMIC DNA]</scope>
</reference>
<dbReference type="STRING" id="1454004.AW11_02179"/>
<proteinExistence type="predicted"/>
<evidence type="ECO:0000259" key="1">
    <source>
        <dbReference type="Pfam" id="PF14065"/>
    </source>
</evidence>
<dbReference type="eggNOG" id="ENOG502ZCMP">
    <property type="taxonomic scope" value="Bacteria"/>
</dbReference>
<dbReference type="InterPro" id="IPR025351">
    <property type="entry name" value="Pvc16_N"/>
</dbReference>
<name>A0A011P002_ACCRE</name>
<dbReference type="Pfam" id="PF14065">
    <property type="entry name" value="Pvc16_N"/>
    <property type="match status" value="1"/>
</dbReference>
<evidence type="ECO:0000313" key="3">
    <source>
        <dbReference type="Proteomes" id="UP000022141"/>
    </source>
</evidence>
<dbReference type="AlphaFoldDB" id="A0A011P002"/>
<organism evidence="2 3">
    <name type="scientific">Accumulibacter regalis</name>
    <dbReference type="NCBI Taxonomy" id="522306"/>
    <lineage>
        <taxon>Bacteria</taxon>
        <taxon>Pseudomonadati</taxon>
        <taxon>Pseudomonadota</taxon>
        <taxon>Betaproteobacteria</taxon>
        <taxon>Candidatus Accumulibacter</taxon>
    </lineage>
</organism>
<dbReference type="Proteomes" id="UP000022141">
    <property type="component" value="Unassembled WGS sequence"/>
</dbReference>
<comment type="caution">
    <text evidence="2">The sequence shown here is derived from an EMBL/GenBank/DDBJ whole genome shotgun (WGS) entry which is preliminary data.</text>
</comment>
<protein>
    <recommendedName>
        <fullName evidence="1">Pvc16 N-terminal domain-containing protein</fullName>
    </recommendedName>
</protein>
<evidence type="ECO:0000313" key="2">
    <source>
        <dbReference type="EMBL" id="EXI88293.1"/>
    </source>
</evidence>
<keyword evidence="3" id="KW-1185">Reference proteome</keyword>
<sequence length="195" mass="21550">MANVFAVHSVGSSIATFLRNTYPAEIGGRALPACDFELVSAGQLAGDGEERNRITLFLYRLSVNEHSRQSAHLRASDSRLVPLGLDLHYLMSSWGMTPQDEQVALTWALRQLHEFPVLDASSLTPDAGWASDEVIQIVPSELATEDLMRIWDAVTPSYRLSVSYVARLVRIDPESDDAQFRPVLSGRFAFGQEAS</sequence>
<gene>
    <name evidence="2" type="ORF">AW11_02179</name>
</gene>
<feature type="domain" description="Pvc16 N-terminal" evidence="1">
    <location>
        <begin position="10"/>
        <end position="184"/>
    </location>
</feature>